<proteinExistence type="predicted"/>
<comment type="cofactor">
    <cofactor evidence="1">
        <name>Zn(2+)</name>
        <dbReference type="ChEBI" id="CHEBI:29105"/>
    </cofactor>
</comment>
<evidence type="ECO:0000256" key="1">
    <source>
        <dbReference type="ARBA" id="ARBA00001947"/>
    </source>
</evidence>
<protein>
    <submittedName>
        <fullName evidence="9">M23 family metallopeptidase</fullName>
    </submittedName>
</protein>
<evidence type="ECO:0000313" key="9">
    <source>
        <dbReference type="EMBL" id="MBX7458780.1"/>
    </source>
</evidence>
<organism evidence="9 10">
    <name type="scientific">Qipengyuania polymorpha</name>
    <dbReference type="NCBI Taxonomy" id="2867234"/>
    <lineage>
        <taxon>Bacteria</taxon>
        <taxon>Pseudomonadati</taxon>
        <taxon>Pseudomonadota</taxon>
        <taxon>Alphaproteobacteria</taxon>
        <taxon>Sphingomonadales</taxon>
        <taxon>Erythrobacteraceae</taxon>
        <taxon>Qipengyuania</taxon>
    </lineage>
</organism>
<evidence type="ECO:0000256" key="5">
    <source>
        <dbReference type="ARBA" id="ARBA00022833"/>
    </source>
</evidence>
<dbReference type="Proteomes" id="UP000783253">
    <property type="component" value="Unassembled WGS sequence"/>
</dbReference>
<dbReference type="InterPro" id="IPR011055">
    <property type="entry name" value="Dup_hybrid_motif"/>
</dbReference>
<name>A0ABS7IYY9_9SPHN</name>
<dbReference type="PANTHER" id="PTHR21666:SF288">
    <property type="entry name" value="CELL DIVISION PROTEIN YTFB"/>
    <property type="match status" value="1"/>
</dbReference>
<keyword evidence="5" id="KW-0862">Zinc</keyword>
<evidence type="ECO:0000256" key="3">
    <source>
        <dbReference type="ARBA" id="ARBA00022723"/>
    </source>
</evidence>
<dbReference type="PANTHER" id="PTHR21666">
    <property type="entry name" value="PEPTIDASE-RELATED"/>
    <property type="match status" value="1"/>
</dbReference>
<dbReference type="InterPro" id="IPR016047">
    <property type="entry name" value="M23ase_b-sheet_dom"/>
</dbReference>
<evidence type="ECO:0000256" key="6">
    <source>
        <dbReference type="ARBA" id="ARBA00023049"/>
    </source>
</evidence>
<evidence type="ECO:0000256" key="7">
    <source>
        <dbReference type="SAM" id="Phobius"/>
    </source>
</evidence>
<dbReference type="Gene3D" id="2.70.70.10">
    <property type="entry name" value="Glucose Permease (Domain IIA)"/>
    <property type="match status" value="1"/>
</dbReference>
<evidence type="ECO:0000256" key="4">
    <source>
        <dbReference type="ARBA" id="ARBA00022801"/>
    </source>
</evidence>
<feature type="domain" description="M23ase beta-sheet core" evidence="8">
    <location>
        <begin position="243"/>
        <end position="337"/>
    </location>
</feature>
<feature type="transmembrane region" description="Helical" evidence="7">
    <location>
        <begin position="20"/>
        <end position="41"/>
    </location>
</feature>
<keyword evidence="7" id="KW-0812">Transmembrane</keyword>
<gene>
    <name evidence="9" type="ORF">K3152_11030</name>
</gene>
<keyword evidence="6" id="KW-0482">Metalloprotease</keyword>
<keyword evidence="3" id="KW-0479">Metal-binding</keyword>
<keyword evidence="7" id="KW-0472">Membrane</keyword>
<comment type="caution">
    <text evidence="9">The sequence shown here is derived from an EMBL/GenBank/DDBJ whole genome shotgun (WGS) entry which is preliminary data.</text>
</comment>
<keyword evidence="2" id="KW-0645">Protease</keyword>
<evidence type="ECO:0000256" key="2">
    <source>
        <dbReference type="ARBA" id="ARBA00022670"/>
    </source>
</evidence>
<accession>A0ABS7IYY9</accession>
<reference evidence="9 10" key="1">
    <citation type="submission" date="2021-08" db="EMBL/GenBank/DDBJ databases">
        <title>Comparative Genomics Analysis of the Genus Qipengyuania Reveals Extensive Genetic Diversity and Metabolic Versatility, Including the Description of Fifteen Novel Species.</title>
        <authorList>
            <person name="Liu Y."/>
        </authorList>
    </citation>
    <scope>NUCLEOTIDE SEQUENCE [LARGE SCALE GENOMIC DNA]</scope>
    <source>
        <strain evidence="9 10">1NDH17</strain>
    </source>
</reference>
<sequence length="362" mass="38799">MRSEGQVRFITISSRVQKAAAATAVGVAVVWAASLGVAGWAQYSASADRDSLLSREAKVATSEERLAAYGDNLEAVSTDLDRRMEFIEGVAELLPADMKVDTKVSDSSTEAAATVQKVSAAFPQAAELAKIEARQLAVVEGLTRYADWRANRAAAALKKLELNPDAVIRRSESQAMGGPLEGLATDSKGNIDPRFERLGLSMARMSALEEALSGVPQFAPARRDMISSGFGYRRDPFNRRAAMHKGLDFRGGIGAPIYAAAKGRVSFVGWKGGYGKTVEITHGNGLMTRYAHLSRYDAKVGDSVGAGDIIAKMGSTGRSTGPHLHFEVRINGRAVNPRTFLETAPNVLEEIRRAPELAHASH</sequence>
<dbReference type="CDD" id="cd12797">
    <property type="entry name" value="M23_peptidase"/>
    <property type="match status" value="1"/>
</dbReference>
<keyword evidence="7" id="KW-1133">Transmembrane helix</keyword>
<evidence type="ECO:0000313" key="10">
    <source>
        <dbReference type="Proteomes" id="UP000783253"/>
    </source>
</evidence>
<dbReference type="Pfam" id="PF01551">
    <property type="entry name" value="Peptidase_M23"/>
    <property type="match status" value="1"/>
</dbReference>
<keyword evidence="10" id="KW-1185">Reference proteome</keyword>
<evidence type="ECO:0000259" key="8">
    <source>
        <dbReference type="Pfam" id="PF01551"/>
    </source>
</evidence>
<keyword evidence="4" id="KW-0378">Hydrolase</keyword>
<dbReference type="EMBL" id="JAIGNK010000003">
    <property type="protein sequence ID" value="MBX7458780.1"/>
    <property type="molecule type" value="Genomic_DNA"/>
</dbReference>
<dbReference type="InterPro" id="IPR050570">
    <property type="entry name" value="Cell_wall_metabolism_enzyme"/>
</dbReference>
<dbReference type="RefSeq" id="WP_221574398.1">
    <property type="nucleotide sequence ID" value="NZ_JAIGNK010000003.1"/>
</dbReference>
<dbReference type="SUPFAM" id="SSF51261">
    <property type="entry name" value="Duplicated hybrid motif"/>
    <property type="match status" value="1"/>
</dbReference>